<protein>
    <recommendedName>
        <fullName evidence="4">DUF834 domain-containing protein</fullName>
    </recommendedName>
</protein>
<feature type="region of interest" description="Disordered" evidence="1">
    <location>
        <begin position="1"/>
        <end position="35"/>
    </location>
</feature>
<accession>A0A0E0FPQ0</accession>
<proteinExistence type="predicted"/>
<dbReference type="AlphaFoldDB" id="A0A0E0FPQ0"/>
<evidence type="ECO:0000313" key="3">
    <source>
        <dbReference type="Proteomes" id="UP000006591"/>
    </source>
</evidence>
<reference evidence="2" key="1">
    <citation type="submission" date="2015-04" db="UniProtKB">
        <authorList>
            <consortium name="EnsemblPlants"/>
        </authorList>
    </citation>
    <scope>IDENTIFICATION</scope>
    <source>
        <strain evidence="2">SL10</strain>
    </source>
</reference>
<feature type="region of interest" description="Disordered" evidence="1">
    <location>
        <begin position="73"/>
        <end position="105"/>
    </location>
</feature>
<evidence type="ECO:0008006" key="4">
    <source>
        <dbReference type="Google" id="ProtNLM"/>
    </source>
</evidence>
<organism evidence="2">
    <name type="scientific">Oryza nivara</name>
    <name type="common">Indian wild rice</name>
    <name type="synonym">Oryza sativa f. spontanea</name>
    <dbReference type="NCBI Taxonomy" id="4536"/>
    <lineage>
        <taxon>Eukaryota</taxon>
        <taxon>Viridiplantae</taxon>
        <taxon>Streptophyta</taxon>
        <taxon>Embryophyta</taxon>
        <taxon>Tracheophyta</taxon>
        <taxon>Spermatophyta</taxon>
        <taxon>Magnoliopsida</taxon>
        <taxon>Liliopsida</taxon>
        <taxon>Poales</taxon>
        <taxon>Poaceae</taxon>
        <taxon>BOP clade</taxon>
        <taxon>Oryzoideae</taxon>
        <taxon>Oryzeae</taxon>
        <taxon>Oryzinae</taxon>
        <taxon>Oryza</taxon>
    </lineage>
</organism>
<dbReference type="Proteomes" id="UP000006591">
    <property type="component" value="Chromosome 1"/>
</dbReference>
<sequence length="105" mass="10897">MLVDIATKAAAGAQDSGSGGDTPPSTDGGCGREGRSVAARVRRAAAQEEVAFVAAATNLEELNGTVEEVDGAEELVAPEKGRRLMANTEKERQRSREASGRHCGE</sequence>
<dbReference type="HOGENOM" id="CLU_2240993_0_0_1"/>
<dbReference type="EnsemblPlants" id="ONIVA01G26300.1">
    <property type="protein sequence ID" value="ONIVA01G26300.1"/>
    <property type="gene ID" value="ONIVA01G26300"/>
</dbReference>
<reference evidence="2" key="2">
    <citation type="submission" date="2018-04" db="EMBL/GenBank/DDBJ databases">
        <title>OnivRS2 (Oryza nivara Reference Sequence Version 2).</title>
        <authorList>
            <person name="Zhang J."/>
            <person name="Kudrna D."/>
            <person name="Lee S."/>
            <person name="Talag J."/>
            <person name="Rajasekar S."/>
            <person name="Welchert J."/>
            <person name="Hsing Y.-I."/>
            <person name="Wing R.A."/>
        </authorList>
    </citation>
    <scope>NUCLEOTIDE SEQUENCE [LARGE SCALE GENOMIC DNA]</scope>
</reference>
<name>A0A0E0FPQ0_ORYNI</name>
<dbReference type="Gramene" id="ONIVA01G26300.1">
    <property type="protein sequence ID" value="ONIVA01G26300.1"/>
    <property type="gene ID" value="ONIVA01G26300"/>
</dbReference>
<evidence type="ECO:0000256" key="1">
    <source>
        <dbReference type="SAM" id="MobiDB-lite"/>
    </source>
</evidence>
<evidence type="ECO:0000313" key="2">
    <source>
        <dbReference type="EnsemblPlants" id="ONIVA01G26300.1"/>
    </source>
</evidence>
<keyword evidence="3" id="KW-1185">Reference proteome</keyword>
<feature type="compositionally biased region" description="Basic and acidic residues" evidence="1">
    <location>
        <begin position="77"/>
        <end position="105"/>
    </location>
</feature>